<evidence type="ECO:0000259" key="4">
    <source>
        <dbReference type="Pfam" id="PF13407"/>
    </source>
</evidence>
<gene>
    <name evidence="5" type="ORF">M8523_02380</name>
</gene>
<proteinExistence type="inferred from homology"/>
<reference evidence="5" key="1">
    <citation type="submission" date="2022-05" db="EMBL/GenBank/DDBJ databases">
        <authorList>
            <person name="Pankratov T."/>
        </authorList>
    </citation>
    <scope>NUCLEOTIDE SEQUENCE</scope>
    <source>
        <strain evidence="5">BP6-180914</strain>
    </source>
</reference>
<dbReference type="PANTHER" id="PTHR46847:SF3">
    <property type="entry name" value="GALACTOFURANOSE-BINDING PROTEIN YTFQ"/>
    <property type="match status" value="1"/>
</dbReference>
<accession>A0AA41Z043</accession>
<dbReference type="InterPro" id="IPR025997">
    <property type="entry name" value="SBP_2_dom"/>
</dbReference>
<evidence type="ECO:0000256" key="3">
    <source>
        <dbReference type="ARBA" id="ARBA00022729"/>
    </source>
</evidence>
<dbReference type="GO" id="GO:0030313">
    <property type="term" value="C:cell envelope"/>
    <property type="evidence" value="ECO:0007669"/>
    <property type="project" value="UniProtKB-SubCell"/>
</dbReference>
<evidence type="ECO:0000256" key="1">
    <source>
        <dbReference type="ARBA" id="ARBA00004196"/>
    </source>
</evidence>
<dbReference type="PANTHER" id="PTHR46847">
    <property type="entry name" value="D-ALLOSE-BINDING PERIPLASMIC PROTEIN-RELATED"/>
    <property type="match status" value="1"/>
</dbReference>
<dbReference type="Pfam" id="PF13407">
    <property type="entry name" value="Peripla_BP_4"/>
    <property type="match status" value="1"/>
</dbReference>
<dbReference type="AlphaFoldDB" id="A0AA41Z043"/>
<keyword evidence="3" id="KW-0732">Signal</keyword>
<comment type="similarity">
    <text evidence="2">Belongs to the bacterial solute-binding protein 2 family.</text>
</comment>
<sequence length="327" mass="35019">MIFTRRTLLTTAVGGLAATSLGDLAWAAGLPKLKQKDKYKIGFAQTESNNPWRLAQTASMKEEAEKRGWQLVYTDAAGSAAKQVSDVRSMIAQKVDVILLAPREEKPLVPAVMEAKNAGIPLLCIDRSVDASMAKAGRDYVAFIGSDFVKEGNMAGEAFAKAVGGKAKIIELQGTVGSSPANDRMKGFKDAISKFPDMVIIASQSGDFARDKGRQVFETLYQAHPEATALYGHNDEMSMGAIAAMEAAGKTPGKDIMICSIDGTKDAAQAVADGKIAVLVECNPHFGPKAFQTVVDYAAGKTIPEWVVNTDRLFTKENIASYMPEAF</sequence>
<protein>
    <submittedName>
        <fullName evidence="5">ABC transporter substrate-binding protein</fullName>
    </submittedName>
</protein>
<dbReference type="PROSITE" id="PS51318">
    <property type="entry name" value="TAT"/>
    <property type="match status" value="1"/>
</dbReference>
<name>A0AA41Z043_9HYPH</name>
<dbReference type="InterPro" id="IPR006311">
    <property type="entry name" value="TAT_signal"/>
</dbReference>
<dbReference type="InterPro" id="IPR028082">
    <property type="entry name" value="Peripla_BP_I"/>
</dbReference>
<dbReference type="SUPFAM" id="SSF53822">
    <property type="entry name" value="Periplasmic binding protein-like I"/>
    <property type="match status" value="1"/>
</dbReference>
<comment type="subcellular location">
    <subcellularLocation>
        <location evidence="1">Cell envelope</location>
    </subcellularLocation>
</comment>
<dbReference type="RefSeq" id="WP_282583206.1">
    <property type="nucleotide sequence ID" value="NZ_JAMOIM010000001.1"/>
</dbReference>
<keyword evidence="6" id="KW-1185">Reference proteome</keyword>
<dbReference type="Proteomes" id="UP001165667">
    <property type="component" value="Unassembled WGS sequence"/>
</dbReference>
<dbReference type="Gene3D" id="3.40.50.2300">
    <property type="match status" value="2"/>
</dbReference>
<dbReference type="CDD" id="cd06309">
    <property type="entry name" value="PBP1_galactofuranose_YtfQ-like"/>
    <property type="match status" value="1"/>
</dbReference>
<dbReference type="GO" id="GO:0030246">
    <property type="term" value="F:carbohydrate binding"/>
    <property type="evidence" value="ECO:0007669"/>
    <property type="project" value="UniProtKB-ARBA"/>
</dbReference>
<dbReference type="EMBL" id="JAMOIM010000001">
    <property type="protein sequence ID" value="MCW6506867.1"/>
    <property type="molecule type" value="Genomic_DNA"/>
</dbReference>
<feature type="domain" description="Periplasmic binding protein" evidence="4">
    <location>
        <begin position="41"/>
        <end position="301"/>
    </location>
</feature>
<evidence type="ECO:0000313" key="6">
    <source>
        <dbReference type="Proteomes" id="UP001165667"/>
    </source>
</evidence>
<organism evidence="5 6">
    <name type="scientific">Lichenifustis flavocetrariae</name>
    <dbReference type="NCBI Taxonomy" id="2949735"/>
    <lineage>
        <taxon>Bacteria</taxon>
        <taxon>Pseudomonadati</taxon>
        <taxon>Pseudomonadota</taxon>
        <taxon>Alphaproteobacteria</taxon>
        <taxon>Hyphomicrobiales</taxon>
        <taxon>Lichenihabitantaceae</taxon>
        <taxon>Lichenifustis</taxon>
    </lineage>
</organism>
<evidence type="ECO:0000313" key="5">
    <source>
        <dbReference type="EMBL" id="MCW6506867.1"/>
    </source>
</evidence>
<evidence type="ECO:0000256" key="2">
    <source>
        <dbReference type="ARBA" id="ARBA00007639"/>
    </source>
</evidence>
<comment type="caution">
    <text evidence="5">The sequence shown here is derived from an EMBL/GenBank/DDBJ whole genome shotgun (WGS) entry which is preliminary data.</text>
</comment>